<gene>
    <name evidence="3" type="ORF">B1H19_16210</name>
</gene>
<dbReference type="GO" id="GO:0006412">
    <property type="term" value="P:translation"/>
    <property type="evidence" value="ECO:0007669"/>
    <property type="project" value="InterPro"/>
</dbReference>
<dbReference type="InterPro" id="IPR013823">
    <property type="entry name" value="Ribosomal_bL12_C"/>
</dbReference>
<feature type="coiled-coil region" evidence="1">
    <location>
        <begin position="19"/>
        <end position="46"/>
    </location>
</feature>
<feature type="domain" description="Large ribosomal subunit protein bL12 C-terminal" evidence="2">
    <location>
        <begin position="66"/>
        <end position="94"/>
    </location>
</feature>
<dbReference type="Gene3D" id="3.30.1390.10">
    <property type="match status" value="1"/>
</dbReference>
<dbReference type="KEGG" id="sgv:B1H19_16210"/>
<dbReference type="AlphaFoldDB" id="A0A1V0TRE4"/>
<protein>
    <recommendedName>
        <fullName evidence="2">Large ribosomal subunit protein bL12 C-terminal domain-containing protein</fullName>
    </recommendedName>
</protein>
<evidence type="ECO:0000256" key="1">
    <source>
        <dbReference type="SAM" id="Coils"/>
    </source>
</evidence>
<dbReference type="RefSeq" id="WP_083105414.1">
    <property type="nucleotide sequence ID" value="NZ_CP020569.1"/>
</dbReference>
<accession>A0A1V0TRE4</accession>
<organism evidence="3 4">
    <name type="scientific">Streptomyces gilvosporeus</name>
    <dbReference type="NCBI Taxonomy" id="553510"/>
    <lineage>
        <taxon>Bacteria</taxon>
        <taxon>Bacillati</taxon>
        <taxon>Actinomycetota</taxon>
        <taxon>Actinomycetes</taxon>
        <taxon>Kitasatosporales</taxon>
        <taxon>Streptomycetaceae</taxon>
        <taxon>Streptomyces</taxon>
    </lineage>
</organism>
<dbReference type="EMBL" id="CP020569">
    <property type="protein sequence ID" value="ARF55516.1"/>
    <property type="molecule type" value="Genomic_DNA"/>
</dbReference>
<evidence type="ECO:0000313" key="4">
    <source>
        <dbReference type="Proteomes" id="UP000192726"/>
    </source>
</evidence>
<proteinExistence type="predicted"/>
<evidence type="ECO:0000259" key="2">
    <source>
        <dbReference type="Pfam" id="PF00542"/>
    </source>
</evidence>
<dbReference type="Proteomes" id="UP000192726">
    <property type="component" value="Chromosome"/>
</dbReference>
<dbReference type="GO" id="GO:0003735">
    <property type="term" value="F:structural constituent of ribosome"/>
    <property type="evidence" value="ECO:0007669"/>
    <property type="project" value="InterPro"/>
</dbReference>
<dbReference type="OrthoDB" id="3298842at2"/>
<reference evidence="3 4" key="1">
    <citation type="submission" date="2017-04" db="EMBL/GenBank/DDBJ databases">
        <title>Complete Genome Sequence of Streptomyces gilvosporeus F607, a Capable Producer of Natamycin.</title>
        <authorList>
            <person name="Zong G."/>
            <person name="Zhong C."/>
            <person name="Fu J."/>
            <person name="Qin R."/>
            <person name="Cao G."/>
        </authorList>
    </citation>
    <scope>NUCLEOTIDE SEQUENCE [LARGE SCALE GENOMIC DNA]</scope>
    <source>
        <strain evidence="3 4">F607</strain>
    </source>
</reference>
<evidence type="ECO:0000313" key="3">
    <source>
        <dbReference type="EMBL" id="ARF55516.1"/>
    </source>
</evidence>
<dbReference type="SUPFAM" id="SSF54736">
    <property type="entry name" value="ClpS-like"/>
    <property type="match status" value="1"/>
</dbReference>
<keyword evidence="4" id="KW-1185">Reference proteome</keyword>
<dbReference type="STRING" id="553510.B1H19_16210"/>
<name>A0A1V0TRE4_9ACTN</name>
<dbReference type="InterPro" id="IPR014719">
    <property type="entry name" value="Ribosomal_bL12_C/ClpS-like"/>
</dbReference>
<dbReference type="Pfam" id="PF00542">
    <property type="entry name" value="Ribosomal_L12"/>
    <property type="match status" value="1"/>
</dbReference>
<keyword evidence="1" id="KW-0175">Coiled coil</keyword>
<sequence length="97" mass="10889">METLIPGIVLVVLSIGTLVSNTDRRAKVAERKLRTLERKVDLLLEHLGIEDPSADLAFKEIDELLAQDKKIHAIKAYRELTGAGLVEAKEAIDRRMR</sequence>